<dbReference type="CDD" id="cd06603">
    <property type="entry name" value="GH31_GANC_GANAB_alpha"/>
    <property type="match status" value="1"/>
</dbReference>
<dbReference type="GO" id="GO:0090599">
    <property type="term" value="F:alpha-glucosidase activity"/>
    <property type="evidence" value="ECO:0007669"/>
    <property type="project" value="TreeGrafter"/>
</dbReference>
<sequence>MVTVGSVTYNGSAVIADLESKINKLKLTIVSLNDATIRILIDEKEASIRPRFQPLDALKDGSNLKTVDFKSVEISNNSTVMIIANNAKVLLNYEPFRIDLFMKNELVISVNPNNALKFEHFRKKEDGNEGEANEGFWDENFKNHHDPKPFGSSSVGVDLSFIGYKFIYGLPEHADSFALRSTKSMDPYRLYNLDVFEFEVNELMSLYGAIPFLLAHNKEHSLGLLWLNAAETWVDINSSTADKGILRSLIEKFKSSVDLPQIDTHFMSESGLIDFFLMLGPKPNDIFRQNSGLTGVYPLPPLFSLGYHQCRWNYNDEDDVREVHENFDKYDIPLDAIWLDIEHTDAKRYFTWDPNKFPKPKEMIDSLAAKKRDGEDYEGHCWPGASAYLDFLNPAVRDFWAGKFAFDQYVGSTSNLFTWNDMNEPSVFSGPEVTMHKDAKHFGDWEHRDVHNIYGFYHHSSTYLGHLARTNGRKRPFVLTRSFFIGSQRTTAVWTGDNAASWEHLKITVPMLLSLSISGIPHVGADVGGFFGNTDQQLFTRWYQAAAFQPFFRAHSHIDTKRREPWLFSDSTTQAVRQAIRTRYSFLPYWYTLFYEHALTGKPPMRPLWSEFPDDEGAFDEEREWLVGPALLVRPVMDPDIQSVSLYLPGRRNVIWYDWNDHKGRVAPGAVYTDTPIDVIPLFQRGGTIIPTWQRVRRASGLMFQDPITLYIALNFNGDYANGTVYMDDGESFEYKNGQYFYWGFVYKKEGDQLHSISSMNLDKEGKLESDAVIEKIIIRDWNPESADYAHDRDAQTLIIRKPNALLTQEFRIDIHM</sequence>
<dbReference type="SUPFAM" id="SSF51011">
    <property type="entry name" value="Glycosyl hydrolase domain"/>
    <property type="match status" value="1"/>
</dbReference>
<name>A0A915PNX4_9BILA</name>
<dbReference type="Gene3D" id="2.60.40.1180">
    <property type="entry name" value="Golgi alpha-mannosidase II"/>
    <property type="match status" value="2"/>
</dbReference>
<feature type="domain" description="Glycoside hydrolase family 31 TIM barrel" evidence="3">
    <location>
        <begin position="368"/>
        <end position="593"/>
    </location>
</feature>
<dbReference type="SUPFAM" id="SSF74650">
    <property type="entry name" value="Galactose mutarotase-like"/>
    <property type="match status" value="1"/>
</dbReference>
<dbReference type="Proteomes" id="UP000887581">
    <property type="component" value="Unplaced"/>
</dbReference>
<dbReference type="InterPro" id="IPR017853">
    <property type="entry name" value="GH"/>
</dbReference>
<keyword evidence="2" id="KW-0378">Hydrolase</keyword>
<dbReference type="Pfam" id="PF21365">
    <property type="entry name" value="Glyco_hydro_31_3rd"/>
    <property type="match status" value="1"/>
</dbReference>
<keyword evidence="6" id="KW-1185">Reference proteome</keyword>
<evidence type="ECO:0000256" key="1">
    <source>
        <dbReference type="ARBA" id="ARBA00007806"/>
    </source>
</evidence>
<dbReference type="WBParaSite" id="sdigi.contig166.g5538.t1">
    <property type="protein sequence ID" value="sdigi.contig166.g5538.t1"/>
    <property type="gene ID" value="sdigi.contig166.g5538"/>
</dbReference>
<dbReference type="InterPro" id="IPR048395">
    <property type="entry name" value="Glyco_hydro_31_C"/>
</dbReference>
<evidence type="ECO:0000259" key="4">
    <source>
        <dbReference type="Pfam" id="PF13802"/>
    </source>
</evidence>
<dbReference type="Gene3D" id="3.20.20.80">
    <property type="entry name" value="Glycosidases"/>
    <property type="match status" value="3"/>
</dbReference>
<evidence type="ECO:0000313" key="6">
    <source>
        <dbReference type="Proteomes" id="UP000887581"/>
    </source>
</evidence>
<keyword evidence="2" id="KW-0326">Glycosidase</keyword>
<dbReference type="InterPro" id="IPR013780">
    <property type="entry name" value="Glyco_hydro_b"/>
</dbReference>
<protein>
    <submittedName>
        <fullName evidence="7">Glycoside hydrolase family 31 N-terminal domain-containing protein</fullName>
    </submittedName>
</protein>
<dbReference type="SUPFAM" id="SSF51445">
    <property type="entry name" value="(Trans)glycosidases"/>
    <property type="match status" value="1"/>
</dbReference>
<dbReference type="InterPro" id="IPR011013">
    <property type="entry name" value="Gal_mutarotase_sf_dom"/>
</dbReference>
<reference evidence="7" key="1">
    <citation type="submission" date="2022-11" db="UniProtKB">
        <authorList>
            <consortium name="WormBaseParasite"/>
        </authorList>
    </citation>
    <scope>IDENTIFICATION</scope>
</reference>
<feature type="domain" description="Glycoside hydrolase family 31 N-terminal" evidence="4">
    <location>
        <begin position="27"/>
        <end position="235"/>
    </location>
</feature>
<proteinExistence type="inferred from homology"/>
<comment type="similarity">
    <text evidence="1 2">Belongs to the glycosyl hydrolase 31 family.</text>
</comment>
<dbReference type="Pfam" id="PF01055">
    <property type="entry name" value="Glyco_hydro_31_2nd"/>
    <property type="match status" value="1"/>
</dbReference>
<feature type="domain" description="Glycosyl hydrolase family 31 C-terminal" evidence="5">
    <location>
        <begin position="601"/>
        <end position="690"/>
    </location>
</feature>
<dbReference type="PANTHER" id="PTHR22762">
    <property type="entry name" value="ALPHA-GLUCOSIDASE"/>
    <property type="match status" value="1"/>
</dbReference>
<accession>A0A915PNX4</accession>
<dbReference type="Pfam" id="PF13802">
    <property type="entry name" value="Gal_mutarotas_2"/>
    <property type="match status" value="1"/>
</dbReference>
<dbReference type="Gene3D" id="2.60.40.1760">
    <property type="entry name" value="glycosyl hydrolase (family 31)"/>
    <property type="match status" value="1"/>
</dbReference>
<evidence type="ECO:0000256" key="2">
    <source>
        <dbReference type="RuleBase" id="RU361185"/>
    </source>
</evidence>
<organism evidence="6 7">
    <name type="scientific">Setaria digitata</name>
    <dbReference type="NCBI Taxonomy" id="48799"/>
    <lineage>
        <taxon>Eukaryota</taxon>
        <taxon>Metazoa</taxon>
        <taxon>Ecdysozoa</taxon>
        <taxon>Nematoda</taxon>
        <taxon>Chromadorea</taxon>
        <taxon>Rhabditida</taxon>
        <taxon>Spirurina</taxon>
        <taxon>Spiruromorpha</taxon>
        <taxon>Filarioidea</taxon>
        <taxon>Setariidae</taxon>
        <taxon>Setaria</taxon>
    </lineage>
</organism>
<dbReference type="CDD" id="cd14752">
    <property type="entry name" value="GH31_N"/>
    <property type="match status" value="1"/>
</dbReference>
<dbReference type="InterPro" id="IPR025887">
    <property type="entry name" value="Glyco_hydro_31_N_dom"/>
</dbReference>
<dbReference type="PANTHER" id="PTHR22762:SF145">
    <property type="entry name" value="GLYCOSIDE HYDROLASE FAMILY 31 N-TERMINAL DOMAIN-CONTAINING PROTEIN"/>
    <property type="match status" value="1"/>
</dbReference>
<dbReference type="GO" id="GO:0030246">
    <property type="term" value="F:carbohydrate binding"/>
    <property type="evidence" value="ECO:0007669"/>
    <property type="project" value="InterPro"/>
</dbReference>
<dbReference type="AlphaFoldDB" id="A0A915PNX4"/>
<evidence type="ECO:0000313" key="7">
    <source>
        <dbReference type="WBParaSite" id="sdigi.contig166.g5538.t1"/>
    </source>
</evidence>
<dbReference type="GO" id="GO:0006491">
    <property type="term" value="P:N-glycan processing"/>
    <property type="evidence" value="ECO:0007669"/>
    <property type="project" value="TreeGrafter"/>
</dbReference>
<dbReference type="GO" id="GO:0005975">
    <property type="term" value="P:carbohydrate metabolic process"/>
    <property type="evidence" value="ECO:0007669"/>
    <property type="project" value="InterPro"/>
</dbReference>
<evidence type="ECO:0000259" key="5">
    <source>
        <dbReference type="Pfam" id="PF21365"/>
    </source>
</evidence>
<dbReference type="InterPro" id="IPR000322">
    <property type="entry name" value="Glyco_hydro_31_TIM"/>
</dbReference>
<evidence type="ECO:0000259" key="3">
    <source>
        <dbReference type="Pfam" id="PF01055"/>
    </source>
</evidence>